<name>A0A9W2ZIZ8_BIOGL</name>
<dbReference type="Proteomes" id="UP001165740">
    <property type="component" value="Chromosome 2"/>
</dbReference>
<feature type="transmembrane region" description="Helical" evidence="1">
    <location>
        <begin position="160"/>
        <end position="178"/>
    </location>
</feature>
<gene>
    <name evidence="3" type="primary">LOC106055246</name>
</gene>
<evidence type="ECO:0000256" key="1">
    <source>
        <dbReference type="SAM" id="Phobius"/>
    </source>
</evidence>
<dbReference type="OrthoDB" id="10295701at2759"/>
<feature type="transmembrane region" description="Helical" evidence="1">
    <location>
        <begin position="198"/>
        <end position="218"/>
    </location>
</feature>
<dbReference type="AlphaFoldDB" id="A0A9W2ZIZ8"/>
<dbReference type="GeneID" id="106055246"/>
<proteinExistence type="predicted"/>
<organism evidence="2 3">
    <name type="scientific">Biomphalaria glabrata</name>
    <name type="common">Bloodfluke planorb</name>
    <name type="synonym">Freshwater snail</name>
    <dbReference type="NCBI Taxonomy" id="6526"/>
    <lineage>
        <taxon>Eukaryota</taxon>
        <taxon>Metazoa</taxon>
        <taxon>Spiralia</taxon>
        <taxon>Lophotrochozoa</taxon>
        <taxon>Mollusca</taxon>
        <taxon>Gastropoda</taxon>
        <taxon>Heterobranchia</taxon>
        <taxon>Euthyneura</taxon>
        <taxon>Panpulmonata</taxon>
        <taxon>Hygrophila</taxon>
        <taxon>Lymnaeoidea</taxon>
        <taxon>Planorbidae</taxon>
        <taxon>Biomphalaria</taxon>
    </lineage>
</organism>
<protein>
    <submittedName>
        <fullName evidence="3">Uncharacterized protein LOC106055246</fullName>
    </submittedName>
</protein>
<reference evidence="3" key="1">
    <citation type="submission" date="2025-08" db="UniProtKB">
        <authorList>
            <consortium name="RefSeq"/>
        </authorList>
    </citation>
    <scope>IDENTIFICATION</scope>
</reference>
<feature type="transmembrane region" description="Helical" evidence="1">
    <location>
        <begin position="121"/>
        <end position="148"/>
    </location>
</feature>
<feature type="transmembrane region" description="Helical" evidence="1">
    <location>
        <begin position="17"/>
        <end position="43"/>
    </location>
</feature>
<keyword evidence="1" id="KW-0472">Membrane</keyword>
<dbReference type="RefSeq" id="XP_055874975.1">
    <property type="nucleotide sequence ID" value="XM_056019000.1"/>
</dbReference>
<accession>A0A9W2ZIZ8</accession>
<dbReference type="Gene3D" id="1.20.140.150">
    <property type="match status" value="1"/>
</dbReference>
<sequence length="244" mass="28386">MVYIYVKALCWQRQLGLFFLIKTLHIFGLGLVVGLLCQLAAIWSDSWVVVDRYVYPYWDSLKGKVTYGINSNATSWFLVEKIANAGLWRACYFFPHLPYKHTSSYCADFFDDYRPERWFTILQLLCLLSPALSLLGSLHLAAIVPACCFKETLHWLGTRLLVAGGFTGTVAMLIFHTYVTKEFIVFFDWSPFEIKKDWAFHIYLDGSLLHLVFGLLYVRERWSVGITVRRSIFQPVTRQKKRIL</sequence>
<keyword evidence="1" id="KW-0812">Transmembrane</keyword>
<evidence type="ECO:0000313" key="3">
    <source>
        <dbReference type="RefSeq" id="XP_055874975.1"/>
    </source>
</evidence>
<keyword evidence="2" id="KW-1185">Reference proteome</keyword>
<keyword evidence="1" id="KW-1133">Transmembrane helix</keyword>
<evidence type="ECO:0000313" key="2">
    <source>
        <dbReference type="Proteomes" id="UP001165740"/>
    </source>
</evidence>